<comment type="caution">
    <text evidence="2">The sequence shown here is derived from an EMBL/GenBank/DDBJ whole genome shotgun (WGS) entry which is preliminary data.</text>
</comment>
<dbReference type="AlphaFoldDB" id="A0A1J6K1E5"/>
<evidence type="ECO:0000313" key="3">
    <source>
        <dbReference type="Proteomes" id="UP000187609"/>
    </source>
</evidence>
<reference evidence="2" key="1">
    <citation type="submission" date="2016-11" db="EMBL/GenBank/DDBJ databases">
        <title>The genome of Nicotiana attenuata.</title>
        <authorList>
            <person name="Xu S."/>
            <person name="Brockmoeller T."/>
            <person name="Gaquerel E."/>
            <person name="Navarro A."/>
            <person name="Kuhl H."/>
            <person name="Gase K."/>
            <person name="Ling Z."/>
            <person name="Zhou W."/>
            <person name="Kreitzer C."/>
            <person name="Stanke M."/>
            <person name="Tang H."/>
            <person name="Lyons E."/>
            <person name="Pandey P."/>
            <person name="Pandey S.P."/>
            <person name="Timmermann B."/>
            <person name="Baldwin I.T."/>
        </authorList>
    </citation>
    <scope>NUCLEOTIDE SEQUENCE [LARGE SCALE GENOMIC DNA]</scope>
    <source>
        <strain evidence="2">UT</strain>
    </source>
</reference>
<evidence type="ECO:0000256" key="1">
    <source>
        <dbReference type="SAM" id="MobiDB-lite"/>
    </source>
</evidence>
<accession>A0A1J6K1E5</accession>
<proteinExistence type="predicted"/>
<feature type="non-terminal residue" evidence="2">
    <location>
        <position position="334"/>
    </location>
</feature>
<gene>
    <name evidence="2" type="ORF">A4A49_42973</name>
</gene>
<feature type="non-terminal residue" evidence="2">
    <location>
        <position position="1"/>
    </location>
</feature>
<name>A0A1J6K1E5_NICAT</name>
<organism evidence="2 3">
    <name type="scientific">Nicotiana attenuata</name>
    <name type="common">Coyote tobacco</name>
    <dbReference type="NCBI Taxonomy" id="49451"/>
    <lineage>
        <taxon>Eukaryota</taxon>
        <taxon>Viridiplantae</taxon>
        <taxon>Streptophyta</taxon>
        <taxon>Embryophyta</taxon>
        <taxon>Tracheophyta</taxon>
        <taxon>Spermatophyta</taxon>
        <taxon>Magnoliopsida</taxon>
        <taxon>eudicotyledons</taxon>
        <taxon>Gunneridae</taxon>
        <taxon>Pentapetalae</taxon>
        <taxon>asterids</taxon>
        <taxon>lamiids</taxon>
        <taxon>Solanales</taxon>
        <taxon>Solanaceae</taxon>
        <taxon>Nicotianoideae</taxon>
        <taxon>Nicotianeae</taxon>
        <taxon>Nicotiana</taxon>
    </lineage>
</organism>
<feature type="region of interest" description="Disordered" evidence="1">
    <location>
        <begin position="301"/>
        <end position="334"/>
    </location>
</feature>
<evidence type="ECO:0000313" key="2">
    <source>
        <dbReference type="EMBL" id="OIT18952.1"/>
    </source>
</evidence>
<keyword evidence="3" id="KW-1185">Reference proteome</keyword>
<feature type="compositionally biased region" description="Basic and acidic residues" evidence="1">
    <location>
        <begin position="301"/>
        <end position="324"/>
    </location>
</feature>
<protein>
    <submittedName>
        <fullName evidence="2">Uncharacterized protein</fullName>
    </submittedName>
</protein>
<sequence length="334" mass="36883">LDVQPVNDNVIEEQGTQVEGGNHVDIQNNGVDKTAAELSQAVVVSKIDKGPCPPSRDIPAKRALATISNVVNPIVEAYDKLASAVKIMSSNHASRNDIQDNAPEKVNRMDALSGRGSKGLVAPGKSEHIVSVTQAFDCDGKIAQLTTEGRGDRGMVNMQRSKQGVSAVEDSSSEFGQHRALTNSTAVTRSRTNEQCQSSRTEQLISATCKKNRITNVGCKDRWYKNAADKTEIEEKLQGSEITFMRCRQKRMNEGLHPQQNRTTEMIGGVTLQGLSRRINKQMILASESLSIQLRDGRFRDFGSRNEEEDRDSMSSRFDRERSGWIESEGAECR</sequence>
<dbReference type="Proteomes" id="UP000187609">
    <property type="component" value="Unassembled WGS sequence"/>
</dbReference>
<dbReference type="EMBL" id="MJEQ01013240">
    <property type="protein sequence ID" value="OIT18952.1"/>
    <property type="molecule type" value="Genomic_DNA"/>
</dbReference>